<keyword evidence="1" id="KW-0812">Transmembrane</keyword>
<evidence type="ECO:0000313" key="2">
    <source>
        <dbReference type="EMBL" id="NUU91468.1"/>
    </source>
</evidence>
<keyword evidence="1" id="KW-0472">Membrane</keyword>
<dbReference type="EMBL" id="GILB01011135">
    <property type="protein sequence ID" value="NUU91468.1"/>
    <property type="molecule type" value="Transcribed_RNA"/>
</dbReference>
<organism evidence="2">
    <name type="scientific">Populus davidiana</name>
    <dbReference type="NCBI Taxonomy" id="266767"/>
    <lineage>
        <taxon>Eukaryota</taxon>
        <taxon>Viridiplantae</taxon>
        <taxon>Streptophyta</taxon>
        <taxon>Embryophyta</taxon>
        <taxon>Tracheophyta</taxon>
        <taxon>Spermatophyta</taxon>
        <taxon>Magnoliopsida</taxon>
        <taxon>eudicotyledons</taxon>
        <taxon>Gunneridae</taxon>
        <taxon>Pentapetalae</taxon>
        <taxon>rosids</taxon>
        <taxon>fabids</taxon>
        <taxon>Malpighiales</taxon>
        <taxon>Salicaceae</taxon>
        <taxon>Saliceae</taxon>
        <taxon>Populus</taxon>
    </lineage>
</organism>
<accession>A0A6M2F4I3</accession>
<evidence type="ECO:0008006" key="3">
    <source>
        <dbReference type="Google" id="ProtNLM"/>
    </source>
</evidence>
<dbReference type="AlphaFoldDB" id="A0A6M2F4I3"/>
<reference evidence="2" key="1">
    <citation type="submission" date="2020-03" db="EMBL/GenBank/DDBJ databases">
        <authorList>
            <person name="Zhang R."/>
        </authorList>
    </citation>
    <scope>NUCLEOTIDE SEQUENCE</scope>
</reference>
<feature type="transmembrane region" description="Helical" evidence="1">
    <location>
        <begin position="79"/>
        <end position="99"/>
    </location>
</feature>
<keyword evidence="1" id="KW-1133">Transmembrane helix</keyword>
<protein>
    <recommendedName>
        <fullName evidence="3">Transmembrane protein</fullName>
    </recommendedName>
</protein>
<proteinExistence type="predicted"/>
<evidence type="ECO:0000256" key="1">
    <source>
        <dbReference type="SAM" id="Phobius"/>
    </source>
</evidence>
<name>A0A6M2F4I3_9ROSI</name>
<sequence>MFKHVTIAKRSLKSQGTAEEGLRNCGSSAARLVHALPLRKDRVGEIRNGFLPSSLSSSAATTLSHAKHQNTTSKVSGSVSFFGSLLCCRFFFVFGLLFFPSPGGRSWQLREEGWRPGADGSGISGRRCVGLLLEAPMRSGRAG</sequence>